<dbReference type="RefSeq" id="WP_380163188.1">
    <property type="nucleotide sequence ID" value="NZ_JBHTNU010000003.1"/>
</dbReference>
<dbReference type="Gene3D" id="1.10.10.10">
    <property type="entry name" value="Winged helix-like DNA-binding domain superfamily/Winged helix DNA-binding domain"/>
    <property type="match status" value="1"/>
</dbReference>
<evidence type="ECO:0000313" key="3">
    <source>
        <dbReference type="EMBL" id="MFD1426185.1"/>
    </source>
</evidence>
<dbReference type="SUPFAM" id="SSF46785">
    <property type="entry name" value="Winged helix' DNA-binding domain"/>
    <property type="match status" value="1"/>
</dbReference>
<protein>
    <submittedName>
        <fullName evidence="3">PadR family transcriptional regulator</fullName>
    </submittedName>
</protein>
<evidence type="ECO:0000256" key="1">
    <source>
        <dbReference type="ARBA" id="ARBA00023125"/>
    </source>
</evidence>
<dbReference type="EMBL" id="JBHTNU010000003">
    <property type="protein sequence ID" value="MFD1426185.1"/>
    <property type="molecule type" value="Genomic_DNA"/>
</dbReference>
<dbReference type="Proteomes" id="UP001597282">
    <property type="component" value="Unassembled WGS sequence"/>
</dbReference>
<comment type="caution">
    <text evidence="3">The sequence shown here is derived from an EMBL/GenBank/DDBJ whole genome shotgun (WGS) entry which is preliminary data.</text>
</comment>
<gene>
    <name evidence="3" type="ORF">ACFQ4Y_04460</name>
</gene>
<name>A0ABW4C9E2_9BACL</name>
<dbReference type="PANTHER" id="PTHR43252:SF2">
    <property type="entry name" value="TRANSCRIPTION REGULATOR, PADR-LIKE FAMILY"/>
    <property type="match status" value="1"/>
</dbReference>
<reference evidence="4" key="1">
    <citation type="journal article" date="2019" name="Int. J. Syst. Evol. Microbiol.">
        <title>The Global Catalogue of Microorganisms (GCM) 10K type strain sequencing project: providing services to taxonomists for standard genome sequencing and annotation.</title>
        <authorList>
            <consortium name="The Broad Institute Genomics Platform"/>
            <consortium name="The Broad Institute Genome Sequencing Center for Infectious Disease"/>
            <person name="Wu L."/>
            <person name="Ma J."/>
        </authorList>
    </citation>
    <scope>NUCLEOTIDE SEQUENCE [LARGE SCALE GENOMIC DNA]</scope>
    <source>
        <strain evidence="4">S1</strain>
    </source>
</reference>
<organism evidence="3 4">
    <name type="scientific">Kroppenstedtia sanguinis</name>
    <dbReference type="NCBI Taxonomy" id="1380684"/>
    <lineage>
        <taxon>Bacteria</taxon>
        <taxon>Bacillati</taxon>
        <taxon>Bacillota</taxon>
        <taxon>Bacilli</taxon>
        <taxon>Bacillales</taxon>
        <taxon>Thermoactinomycetaceae</taxon>
        <taxon>Kroppenstedtia</taxon>
    </lineage>
</organism>
<accession>A0ABW4C9E2</accession>
<evidence type="ECO:0000313" key="4">
    <source>
        <dbReference type="Proteomes" id="UP001597282"/>
    </source>
</evidence>
<feature type="domain" description="Transcription regulator PadR N-terminal" evidence="2">
    <location>
        <begin position="74"/>
        <end position="143"/>
    </location>
</feature>
<proteinExistence type="predicted"/>
<dbReference type="InterPro" id="IPR036390">
    <property type="entry name" value="WH_DNA-bd_sf"/>
</dbReference>
<dbReference type="InterPro" id="IPR011991">
    <property type="entry name" value="ArsR-like_HTH"/>
</dbReference>
<evidence type="ECO:0000259" key="2">
    <source>
        <dbReference type="Pfam" id="PF03551"/>
    </source>
</evidence>
<sequence>MFKKPDFLQYPLFEGQGPFDRHGFFKGGRFDRGWGREDRHFDRQGGFRFFAGKGFGGDPSGERFFRRGDIKIVLLKLLQEQPRHGYELIKVLEEKFKGFYSPSPGSVYPTLQMLEDQDLVHVTKEGRKKVYHLTDEGRSYLEKHQNEDPFISRMNRLENSMDLSEMQTLRSDIQGLTYEFFKIGRLAMESPEKKEQLQKLLDKTRAELSEIVNDDENNKKNTDEP</sequence>
<dbReference type="Pfam" id="PF03551">
    <property type="entry name" value="PadR"/>
    <property type="match status" value="1"/>
</dbReference>
<keyword evidence="1" id="KW-0238">DNA-binding</keyword>
<dbReference type="PANTHER" id="PTHR43252">
    <property type="entry name" value="TRANSCRIPTIONAL REGULATOR YQJI"/>
    <property type="match status" value="1"/>
</dbReference>
<dbReference type="CDD" id="cd00090">
    <property type="entry name" value="HTH_ARSR"/>
    <property type="match status" value="1"/>
</dbReference>
<dbReference type="InterPro" id="IPR036388">
    <property type="entry name" value="WH-like_DNA-bd_sf"/>
</dbReference>
<dbReference type="InterPro" id="IPR005149">
    <property type="entry name" value="Tscrpt_reg_PadR_N"/>
</dbReference>
<keyword evidence="4" id="KW-1185">Reference proteome</keyword>